<protein>
    <submittedName>
        <fullName evidence="1">Uncharacterized protein</fullName>
    </submittedName>
</protein>
<gene>
    <name evidence="1" type="ORF">PPL_11889</name>
</gene>
<proteinExistence type="predicted"/>
<name>D3BUR7_HETP5</name>
<dbReference type="RefSeq" id="XP_020426989.1">
    <property type="nucleotide sequence ID" value="XM_020582635.1"/>
</dbReference>
<keyword evidence="2" id="KW-1185">Reference proteome</keyword>
<evidence type="ECO:0000313" key="2">
    <source>
        <dbReference type="Proteomes" id="UP000001396"/>
    </source>
</evidence>
<dbReference type="AlphaFoldDB" id="D3BUR7"/>
<reference evidence="1 2" key="1">
    <citation type="journal article" date="2011" name="Genome Res.">
        <title>Phylogeny-wide analysis of social amoeba genomes highlights ancient origins for complex intercellular communication.</title>
        <authorList>
            <person name="Heidel A.J."/>
            <person name="Lawal H.M."/>
            <person name="Felder M."/>
            <person name="Schilde C."/>
            <person name="Helps N.R."/>
            <person name="Tunggal B."/>
            <person name="Rivero F."/>
            <person name="John U."/>
            <person name="Schleicher M."/>
            <person name="Eichinger L."/>
            <person name="Platzer M."/>
            <person name="Noegel A.A."/>
            <person name="Schaap P."/>
            <person name="Gloeckner G."/>
        </authorList>
    </citation>
    <scope>NUCLEOTIDE SEQUENCE [LARGE SCALE GENOMIC DNA]</scope>
    <source>
        <strain evidence="2">ATCC 26659 / Pp 5 / PN500</strain>
    </source>
</reference>
<evidence type="ECO:0000313" key="1">
    <source>
        <dbReference type="EMBL" id="EFA74855.1"/>
    </source>
</evidence>
<dbReference type="EMBL" id="ADBJ01000060">
    <property type="protein sequence ID" value="EFA74855.1"/>
    <property type="molecule type" value="Genomic_DNA"/>
</dbReference>
<sequence>MNSFVRNHSIWNAEMSSSSTKVLAQYRKELKKDSFYQSTPLNVNCKESSTTTIKYTSLEYFEQQFECSLAYHNYCPPCHYRAVLFSLPIDFSLTMQIQSLDTQNSFHIPTLWWWWRPSVTSSTATHIRILQAHHNSTITNY</sequence>
<accession>D3BUR7</accession>
<dbReference type="Proteomes" id="UP000001396">
    <property type="component" value="Unassembled WGS sequence"/>
</dbReference>
<dbReference type="InParanoid" id="D3BUR7"/>
<organism evidence="1 2">
    <name type="scientific">Heterostelium pallidum (strain ATCC 26659 / Pp 5 / PN500)</name>
    <name type="common">Cellular slime mold</name>
    <name type="synonym">Polysphondylium pallidum</name>
    <dbReference type="NCBI Taxonomy" id="670386"/>
    <lineage>
        <taxon>Eukaryota</taxon>
        <taxon>Amoebozoa</taxon>
        <taxon>Evosea</taxon>
        <taxon>Eumycetozoa</taxon>
        <taxon>Dictyostelia</taxon>
        <taxon>Acytosteliales</taxon>
        <taxon>Acytosteliaceae</taxon>
        <taxon>Heterostelium</taxon>
    </lineage>
</organism>
<comment type="caution">
    <text evidence="1">The sequence shown here is derived from an EMBL/GenBank/DDBJ whole genome shotgun (WGS) entry which is preliminary data.</text>
</comment>
<dbReference type="GeneID" id="31367357"/>